<dbReference type="SUPFAM" id="SSF53850">
    <property type="entry name" value="Periplasmic binding protein-like II"/>
    <property type="match status" value="1"/>
</dbReference>
<organism evidence="2 3">
    <name type="scientific">Acidovorax bellezanensis</name>
    <dbReference type="NCBI Taxonomy" id="2976702"/>
    <lineage>
        <taxon>Bacteria</taxon>
        <taxon>Pseudomonadati</taxon>
        <taxon>Pseudomonadota</taxon>
        <taxon>Betaproteobacteria</taxon>
        <taxon>Burkholderiales</taxon>
        <taxon>Comamonadaceae</taxon>
        <taxon>Acidovorax</taxon>
    </lineage>
</organism>
<dbReference type="PANTHER" id="PTHR30632">
    <property type="entry name" value="MOLYBDATE-BINDING PERIPLASMIC PROTEIN"/>
    <property type="match status" value="1"/>
</dbReference>
<evidence type="ECO:0000256" key="1">
    <source>
        <dbReference type="SAM" id="SignalP"/>
    </source>
</evidence>
<feature type="signal peptide" evidence="1">
    <location>
        <begin position="1"/>
        <end position="21"/>
    </location>
</feature>
<sequence>MFQRTLWIAMLSLLSSANTHAGPAENASAHPPLRIISSMATREILSDLSRRFEEQSPHRVVLESVGGVDAEQRVKNDENFDVVILASGAIDRLAAGAALEPGSALAFVHSSIAVAQREGAPKIDIRSESALRQAVIAAQSISYSTGPSGVYLQNLFEKWGVADALKQRTIVPKPGIPVATLVASGEAEIGFQQLSELMHAKGISVIGPLPAEIQAVTTFSAAIPKNSAQKSAARDYMQFITSPVAYPVMEANGMKPAR</sequence>
<feature type="chain" id="PRO_5045367249" evidence="1">
    <location>
        <begin position="22"/>
        <end position="258"/>
    </location>
</feature>
<proteinExistence type="predicted"/>
<evidence type="ECO:0000313" key="2">
    <source>
        <dbReference type="EMBL" id="MCT9811100.1"/>
    </source>
</evidence>
<keyword evidence="1" id="KW-0732">Signal</keyword>
<dbReference type="Gene3D" id="3.40.190.10">
    <property type="entry name" value="Periplasmic binding protein-like II"/>
    <property type="match status" value="2"/>
</dbReference>
<name>A0ABT2PLI5_9BURK</name>
<dbReference type="Proteomes" id="UP001525968">
    <property type="component" value="Unassembled WGS sequence"/>
</dbReference>
<comment type="caution">
    <text evidence="2">The sequence shown here is derived from an EMBL/GenBank/DDBJ whole genome shotgun (WGS) entry which is preliminary data.</text>
</comment>
<dbReference type="PANTHER" id="PTHR30632:SF11">
    <property type="entry name" value="BLR4797 PROTEIN"/>
    <property type="match status" value="1"/>
</dbReference>
<protein>
    <submittedName>
        <fullName evidence="2">Substrate-binding domain-containing protein</fullName>
    </submittedName>
</protein>
<dbReference type="RefSeq" id="WP_261500276.1">
    <property type="nucleotide sequence ID" value="NZ_JAODYH010000004.1"/>
</dbReference>
<accession>A0ABT2PLI5</accession>
<reference evidence="2 3" key="1">
    <citation type="submission" date="2022-09" db="EMBL/GenBank/DDBJ databases">
        <title>Draft genome of isolate Be4.</title>
        <authorList>
            <person name="Sanchez-Castro I."/>
            <person name="Martinez-Rodriguez P."/>
            <person name="Descostes M."/>
            <person name="Merroun M."/>
        </authorList>
    </citation>
    <scope>NUCLEOTIDE SEQUENCE [LARGE SCALE GENOMIC DNA]</scope>
    <source>
        <strain evidence="2 3">Be4</strain>
    </source>
</reference>
<gene>
    <name evidence="2" type="ORF">N0K08_10685</name>
</gene>
<evidence type="ECO:0000313" key="3">
    <source>
        <dbReference type="Proteomes" id="UP001525968"/>
    </source>
</evidence>
<dbReference type="Pfam" id="PF13531">
    <property type="entry name" value="SBP_bac_11"/>
    <property type="match status" value="1"/>
</dbReference>
<keyword evidence="3" id="KW-1185">Reference proteome</keyword>
<dbReference type="EMBL" id="JAODYH010000004">
    <property type="protein sequence ID" value="MCT9811100.1"/>
    <property type="molecule type" value="Genomic_DNA"/>
</dbReference>
<dbReference type="InterPro" id="IPR050682">
    <property type="entry name" value="ModA/WtpA"/>
</dbReference>